<evidence type="ECO:0000259" key="4">
    <source>
        <dbReference type="Pfam" id="PF13677"/>
    </source>
</evidence>
<keyword evidence="3" id="KW-0812">Transmembrane</keyword>
<comment type="caution">
    <text evidence="5">The sequence shown here is derived from an EMBL/GenBank/DDBJ whole genome shotgun (WGS) entry which is preliminary data.</text>
</comment>
<keyword evidence="2 3" id="KW-0472">Membrane</keyword>
<feature type="domain" description="Motility protein B-like N-terminal" evidence="4">
    <location>
        <begin position="12"/>
        <end position="35"/>
    </location>
</feature>
<keyword evidence="3" id="KW-1133">Transmembrane helix</keyword>
<dbReference type="InterPro" id="IPR025713">
    <property type="entry name" value="MotB-like_N_dom"/>
</dbReference>
<reference evidence="5 6" key="1">
    <citation type="submission" date="2020-08" db="EMBL/GenBank/DDBJ databases">
        <title>Genomic Encyclopedia of Type Strains, Phase IV (KMG-IV): sequencing the most valuable type-strain genomes for metagenomic binning, comparative biology and taxonomic classification.</title>
        <authorList>
            <person name="Goeker M."/>
        </authorList>
    </citation>
    <scope>NUCLEOTIDE SEQUENCE [LARGE SCALE GENOMIC DNA]</scope>
    <source>
        <strain evidence="5 6">DSM 15867</strain>
    </source>
</reference>
<feature type="transmembrane region" description="Helical" evidence="3">
    <location>
        <begin position="12"/>
        <end position="32"/>
    </location>
</feature>
<accession>A0A7W7EYD4</accession>
<dbReference type="AlphaFoldDB" id="A0A7W7EYD4"/>
<dbReference type="Pfam" id="PF13677">
    <property type="entry name" value="MotB_plug"/>
    <property type="match status" value="1"/>
</dbReference>
<dbReference type="Proteomes" id="UP000574769">
    <property type="component" value="Unassembled WGS sequence"/>
</dbReference>
<comment type="subcellular location">
    <subcellularLocation>
        <location evidence="1">Membrane</location>
    </subcellularLocation>
</comment>
<name>A0A7W7EYD4_9SPHN</name>
<dbReference type="EMBL" id="JACHNY010000004">
    <property type="protein sequence ID" value="MBB4618076.1"/>
    <property type="molecule type" value="Genomic_DNA"/>
</dbReference>
<proteinExistence type="predicted"/>
<dbReference type="RefSeq" id="WP_184114530.1">
    <property type="nucleotide sequence ID" value="NZ_JACHNY010000004.1"/>
</dbReference>
<evidence type="ECO:0000256" key="3">
    <source>
        <dbReference type="SAM" id="Phobius"/>
    </source>
</evidence>
<keyword evidence="6" id="KW-1185">Reference proteome</keyword>
<gene>
    <name evidence="5" type="ORF">GGQ96_002212</name>
</gene>
<evidence type="ECO:0000313" key="5">
    <source>
        <dbReference type="EMBL" id="MBB4618076.1"/>
    </source>
</evidence>
<protein>
    <recommendedName>
        <fullName evidence="4">Motility protein B-like N-terminal domain-containing protein</fullName>
    </recommendedName>
</protein>
<evidence type="ECO:0000313" key="6">
    <source>
        <dbReference type="Proteomes" id="UP000574769"/>
    </source>
</evidence>
<dbReference type="GO" id="GO:0016020">
    <property type="term" value="C:membrane"/>
    <property type="evidence" value="ECO:0007669"/>
    <property type="project" value="UniProtKB-SubCell"/>
</dbReference>
<organism evidence="5 6">
    <name type="scientific">Sphingomonas abaci</name>
    <dbReference type="NCBI Taxonomy" id="237611"/>
    <lineage>
        <taxon>Bacteria</taxon>
        <taxon>Pseudomonadati</taxon>
        <taxon>Pseudomonadota</taxon>
        <taxon>Alphaproteobacteria</taxon>
        <taxon>Sphingomonadales</taxon>
        <taxon>Sphingomonadaceae</taxon>
        <taxon>Sphingomonas</taxon>
    </lineage>
</organism>
<evidence type="ECO:0000256" key="2">
    <source>
        <dbReference type="ARBA" id="ARBA00023136"/>
    </source>
</evidence>
<sequence>MTDFPERVPGRPLWLVTLADLALLLLGFFVLLQAGKVDSTRLAQGVRAGFSAEAPPLPVAAMRIDGFAPGSAAVPGDLRDPGPWARAALADPRVSITVTGGAGATVTDVDPATGSPAILAADRARAVAARVAPLDPARVSVATATGPAVVTLTLAFTGERTRP</sequence>
<evidence type="ECO:0000256" key="1">
    <source>
        <dbReference type="ARBA" id="ARBA00004370"/>
    </source>
</evidence>